<dbReference type="InterPro" id="IPR000620">
    <property type="entry name" value="EamA_dom"/>
</dbReference>
<feature type="transmembrane region" description="Helical" evidence="3">
    <location>
        <begin position="219"/>
        <end position="240"/>
    </location>
</feature>
<feature type="transmembrane region" description="Helical" evidence="3">
    <location>
        <begin position="274"/>
        <end position="292"/>
    </location>
</feature>
<evidence type="ECO:0000256" key="3">
    <source>
        <dbReference type="SAM" id="Phobius"/>
    </source>
</evidence>
<feature type="transmembrane region" description="Helical" evidence="3">
    <location>
        <begin position="144"/>
        <end position="160"/>
    </location>
</feature>
<dbReference type="PANTHER" id="PTHR22911:SF137">
    <property type="entry name" value="SOLUTE CARRIER FAMILY 35 MEMBER G2-RELATED"/>
    <property type="match status" value="1"/>
</dbReference>
<dbReference type="GO" id="GO:0016020">
    <property type="term" value="C:membrane"/>
    <property type="evidence" value="ECO:0007669"/>
    <property type="project" value="InterPro"/>
</dbReference>
<dbReference type="Proteomes" id="UP001056756">
    <property type="component" value="Chromosome"/>
</dbReference>
<feature type="transmembrane region" description="Helical" evidence="3">
    <location>
        <begin position="114"/>
        <end position="132"/>
    </location>
</feature>
<feature type="domain" description="EamA" evidence="4">
    <location>
        <begin position="2"/>
        <end position="130"/>
    </location>
</feature>
<dbReference type="Gene3D" id="1.10.3730.20">
    <property type="match status" value="1"/>
</dbReference>
<dbReference type="PANTHER" id="PTHR22911">
    <property type="entry name" value="ACYL-MALONYL CONDENSING ENZYME-RELATED"/>
    <property type="match status" value="1"/>
</dbReference>
<evidence type="ECO:0000256" key="1">
    <source>
        <dbReference type="ARBA" id="ARBA00004127"/>
    </source>
</evidence>
<dbReference type="EMBL" id="CP097899">
    <property type="protein sequence ID" value="URN94927.1"/>
    <property type="molecule type" value="Genomic_DNA"/>
</dbReference>
<proteinExistence type="inferred from homology"/>
<sequence length="293" mass="31951">MWLMYALFAALAFGLRGILYHKTSTMLLDRNLMLCGVFASGMIINGTIILATGATWSMSSLVGIQMGLFSFAASACMYKGFAVGKASIVAILTALPSVVVVIAAYLLWDETLHTMQLLAFLVLLIGILTIRYSSDISLSNLQGAQWGLLAMLFFAGNDLSGKWSTMLQSERYPTLLMMFTTGTVCFGIWWLIEQRGKKNSVSTVQPDPTIKVFSNKSTFGIGLAVGITNVVGMMLILQAFQLGKTGLVSAVIALNVVIILLYTRFVVREPFTKFEVVGMILAVCGILLIHLFR</sequence>
<dbReference type="Pfam" id="PF00892">
    <property type="entry name" value="EamA"/>
    <property type="match status" value="2"/>
</dbReference>
<feature type="domain" description="EamA" evidence="4">
    <location>
        <begin position="143"/>
        <end position="289"/>
    </location>
</feature>
<reference evidence="5" key="1">
    <citation type="submission" date="2022-05" db="EMBL/GenBank/DDBJ databases">
        <title>Novel bacterial taxa in a minimal lignocellulolytic consortium and its capacity to transform plastics disclosed by genome-resolved metagenomics.</title>
        <authorList>
            <person name="Rodriguez C.A.D."/>
            <person name="Diaz-Garcia L."/>
            <person name="Herrera K."/>
            <person name="Tarazona N.A."/>
            <person name="Sproer C."/>
            <person name="Overmann J."/>
            <person name="Jimenez D.J."/>
        </authorList>
    </citation>
    <scope>NUCLEOTIDE SEQUENCE</scope>
    <source>
        <strain evidence="5">MAG5</strain>
    </source>
</reference>
<dbReference type="InterPro" id="IPR037185">
    <property type="entry name" value="EmrE-like"/>
</dbReference>
<feature type="transmembrane region" description="Helical" evidence="3">
    <location>
        <begin position="172"/>
        <end position="192"/>
    </location>
</feature>
<evidence type="ECO:0000313" key="6">
    <source>
        <dbReference type="Proteomes" id="UP001056756"/>
    </source>
</evidence>
<dbReference type="KEGG" id="plig:NAG76_01325"/>
<dbReference type="AlphaFoldDB" id="A0A9J6ZFW1"/>
<feature type="transmembrane region" description="Helical" evidence="3">
    <location>
        <begin position="33"/>
        <end position="56"/>
    </location>
</feature>
<dbReference type="SUPFAM" id="SSF103481">
    <property type="entry name" value="Multidrug resistance efflux transporter EmrE"/>
    <property type="match status" value="2"/>
</dbReference>
<feature type="transmembrane region" description="Helical" evidence="3">
    <location>
        <begin position="88"/>
        <end position="108"/>
    </location>
</feature>
<keyword evidence="3" id="KW-0812">Transmembrane</keyword>
<evidence type="ECO:0000256" key="2">
    <source>
        <dbReference type="ARBA" id="ARBA00007362"/>
    </source>
</evidence>
<keyword evidence="3" id="KW-0472">Membrane</keyword>
<organism evidence="5 6">
    <name type="scientific">Candidatus Pristimantibacillus lignocellulolyticus</name>
    <dbReference type="NCBI Taxonomy" id="2994561"/>
    <lineage>
        <taxon>Bacteria</taxon>
        <taxon>Bacillati</taxon>
        <taxon>Bacillota</taxon>
        <taxon>Bacilli</taxon>
        <taxon>Bacillales</taxon>
        <taxon>Paenibacillaceae</taxon>
        <taxon>Candidatus Pristimantibacillus</taxon>
    </lineage>
</organism>
<evidence type="ECO:0000259" key="4">
    <source>
        <dbReference type="Pfam" id="PF00892"/>
    </source>
</evidence>
<accession>A0A9J6ZFW1</accession>
<protein>
    <submittedName>
        <fullName evidence="5">EamA family transporter</fullName>
    </submittedName>
</protein>
<name>A0A9J6ZFW1_9BACL</name>
<gene>
    <name evidence="5" type="ORF">NAG76_01325</name>
</gene>
<feature type="transmembrane region" description="Helical" evidence="3">
    <location>
        <begin position="62"/>
        <end position="81"/>
    </location>
</feature>
<comment type="similarity">
    <text evidence="2">Belongs to the EamA transporter family.</text>
</comment>
<feature type="transmembrane region" description="Helical" evidence="3">
    <location>
        <begin position="246"/>
        <end position="267"/>
    </location>
</feature>
<evidence type="ECO:0000313" key="5">
    <source>
        <dbReference type="EMBL" id="URN94927.1"/>
    </source>
</evidence>
<keyword evidence="3" id="KW-1133">Transmembrane helix</keyword>
<comment type="subcellular location">
    <subcellularLocation>
        <location evidence="1">Endomembrane system</location>
        <topology evidence="1">Multi-pass membrane protein</topology>
    </subcellularLocation>
</comment>
<feature type="transmembrane region" description="Helical" evidence="3">
    <location>
        <begin position="6"/>
        <end position="21"/>
    </location>
</feature>